<evidence type="ECO:0000259" key="3">
    <source>
        <dbReference type="Pfam" id="PF25133"/>
    </source>
</evidence>
<dbReference type="Pfam" id="PF25133">
    <property type="entry name" value="TYW2_N_2"/>
    <property type="match status" value="1"/>
</dbReference>
<feature type="domain" description="TRM5/TYW2-like N-terminal" evidence="3">
    <location>
        <begin position="502"/>
        <end position="559"/>
    </location>
</feature>
<dbReference type="Proteomes" id="UP000652761">
    <property type="component" value="Unassembled WGS sequence"/>
</dbReference>
<protein>
    <recommendedName>
        <fullName evidence="3">TRM5/TYW2-like N-terminal domain-containing protein</fullName>
    </recommendedName>
</protein>
<organism evidence="4 5">
    <name type="scientific">Colocasia esculenta</name>
    <name type="common">Wild taro</name>
    <name type="synonym">Arum esculentum</name>
    <dbReference type="NCBI Taxonomy" id="4460"/>
    <lineage>
        <taxon>Eukaryota</taxon>
        <taxon>Viridiplantae</taxon>
        <taxon>Streptophyta</taxon>
        <taxon>Embryophyta</taxon>
        <taxon>Tracheophyta</taxon>
        <taxon>Spermatophyta</taxon>
        <taxon>Magnoliopsida</taxon>
        <taxon>Liliopsida</taxon>
        <taxon>Araceae</taxon>
        <taxon>Aroideae</taxon>
        <taxon>Colocasieae</taxon>
        <taxon>Colocasia</taxon>
    </lineage>
</organism>
<keyword evidence="5" id="KW-1185">Reference proteome</keyword>
<dbReference type="InterPro" id="IPR015915">
    <property type="entry name" value="Kelch-typ_b-propeller"/>
</dbReference>
<dbReference type="InterPro" id="IPR056744">
    <property type="entry name" value="TRM5/TYW2-like_N"/>
</dbReference>
<dbReference type="PANTHER" id="PTHR46647">
    <property type="entry name" value="RAB9 EFFECTOR PROTEIN WITH KELCH MOTIFS"/>
    <property type="match status" value="1"/>
</dbReference>
<dbReference type="EMBL" id="NMUH01000854">
    <property type="protein sequence ID" value="MQL85853.1"/>
    <property type="molecule type" value="Genomic_DNA"/>
</dbReference>
<accession>A0A843UYY2</accession>
<dbReference type="OrthoDB" id="263283at2759"/>
<dbReference type="Gene3D" id="3.30.300.110">
    <property type="entry name" value="Met-10+ protein-like domains"/>
    <property type="match status" value="1"/>
</dbReference>
<dbReference type="AlphaFoldDB" id="A0A843UYY2"/>
<comment type="caution">
    <text evidence="4">The sequence shown here is derived from an EMBL/GenBank/DDBJ whole genome shotgun (WGS) entry which is preliminary data.</text>
</comment>
<sequence length="585" mass="65062">MMIIGEPIEKLFVWGHSACNFSKSNQSHILVFGGFGGLGRHARRNTTLLLDPGSGLLRDINAQGSPCPRLGHTSSVVGICVFVIGGRGDPTQIFNDVWSLDTVENKWMLLECGGSVFHRRHRHAAAVIGSKIYVFGGLSNEAIYSCMHVLDSETMQWSEVEIRGEWPCARHSHVLVAHGSQLFMFGGYDGQKALGDLYTFDVRTSSWNILKTFGRAPFPRFSHSMFVYENYLGIIGGCPVRQHHQEVVLLHLVHHVWRYVIVDSLDKDLWIRSSTSVVDNDLIIVGGGASCYAFGTRFNQPMKINLCSLLGHSASNGESAVTSTGSSNNQYNSLTNFWNFISVTNEKKTQCNSENSDGLELNNFSGLSPGDIHLQSEYAVLQLEKKYAKLAKDILKRFGWLDLERRVEPSQEGHHILLPISLAFFEKMSEVAEILDISDGHNLLKSFTGRGFSMNEICHARALNILLACGASILTDGKACCKKIHKCPRKTLRDAVCSLMHSKGVPQELLDQVPRRWEHLGDIVILPVTSFTDPVWNTIGEDLWPVVAVSLGAHRLARQVCHCSPMWSEPQRPELTEMTKGSAYA</sequence>
<keyword evidence="2" id="KW-0677">Repeat</keyword>
<dbReference type="SUPFAM" id="SSF117281">
    <property type="entry name" value="Kelch motif"/>
    <property type="match status" value="1"/>
</dbReference>
<evidence type="ECO:0000256" key="1">
    <source>
        <dbReference type="ARBA" id="ARBA00022441"/>
    </source>
</evidence>
<dbReference type="InterPro" id="IPR052124">
    <property type="entry name" value="Rab9_kelch_effector"/>
</dbReference>
<gene>
    <name evidence="4" type="ORF">Taro_018370</name>
</gene>
<reference evidence="4" key="1">
    <citation type="submission" date="2017-07" db="EMBL/GenBank/DDBJ databases">
        <title>Taro Niue Genome Assembly and Annotation.</title>
        <authorList>
            <person name="Atibalentja N."/>
            <person name="Keating K."/>
            <person name="Fields C.J."/>
        </authorList>
    </citation>
    <scope>NUCLEOTIDE SEQUENCE</scope>
    <source>
        <strain evidence="4">Niue_2</strain>
        <tissue evidence="4">Leaf</tissue>
    </source>
</reference>
<evidence type="ECO:0000313" key="5">
    <source>
        <dbReference type="Proteomes" id="UP000652761"/>
    </source>
</evidence>
<dbReference type="PANTHER" id="PTHR46647:SF1">
    <property type="entry name" value="RAB9 EFFECTOR PROTEIN WITH KELCH MOTIFS"/>
    <property type="match status" value="1"/>
</dbReference>
<name>A0A843UYY2_COLES</name>
<dbReference type="Gene3D" id="2.120.10.80">
    <property type="entry name" value="Kelch-type beta propeller"/>
    <property type="match status" value="2"/>
</dbReference>
<dbReference type="Pfam" id="PF24681">
    <property type="entry name" value="Kelch_KLHDC2_KLHL20_DRC7"/>
    <property type="match status" value="1"/>
</dbReference>
<evidence type="ECO:0000313" key="4">
    <source>
        <dbReference type="EMBL" id="MQL85853.1"/>
    </source>
</evidence>
<proteinExistence type="predicted"/>
<evidence type="ECO:0000256" key="2">
    <source>
        <dbReference type="ARBA" id="ARBA00022737"/>
    </source>
</evidence>
<keyword evidence="1" id="KW-0880">Kelch repeat</keyword>